<dbReference type="PANTHER" id="PTHR46649:SF4">
    <property type="entry name" value="HALOACID DEHALOGENASE-LIKE HYDROLASE (HAD) SUPERFAMILY PROTEIN"/>
    <property type="match status" value="1"/>
</dbReference>
<evidence type="ECO:0000313" key="2">
    <source>
        <dbReference type="Proteomes" id="UP000006793"/>
    </source>
</evidence>
<reference evidence="2" key="1">
    <citation type="submission" date="2011-04" db="EMBL/GenBank/DDBJ databases">
        <title>The complete genome of Thermodesulfatator indicus DSM 15286.</title>
        <authorList>
            <person name="Lucas S."/>
            <person name="Copeland A."/>
            <person name="Lapidus A."/>
            <person name="Bruce D."/>
            <person name="Goodwin L."/>
            <person name="Pitluck S."/>
            <person name="Peters L."/>
            <person name="Kyrpides N."/>
            <person name="Mavromatis K."/>
            <person name="Pagani I."/>
            <person name="Ivanova N."/>
            <person name="Saunders L."/>
            <person name="Detter J.C."/>
            <person name="Tapia R."/>
            <person name="Han C."/>
            <person name="Land M."/>
            <person name="Hauser L."/>
            <person name="Markowitz V."/>
            <person name="Cheng J.-F."/>
            <person name="Hugenholtz P."/>
            <person name="Woyke T."/>
            <person name="Wu D."/>
            <person name="Spring S."/>
            <person name="Schroeder M."/>
            <person name="Brambilla E."/>
            <person name="Klenk H.-P."/>
            <person name="Eisen J.A."/>
        </authorList>
    </citation>
    <scope>NUCLEOTIDE SEQUENCE [LARGE SCALE GENOMIC DNA]</scope>
    <source>
        <strain evidence="2">DSM 15286 / JCM 11887 / CIR29812</strain>
    </source>
</reference>
<name>F8A8R3_THEID</name>
<dbReference type="Gene3D" id="3.40.50.1000">
    <property type="entry name" value="HAD superfamily/HAD-like"/>
    <property type="match status" value="1"/>
</dbReference>
<dbReference type="SUPFAM" id="SSF56784">
    <property type="entry name" value="HAD-like"/>
    <property type="match status" value="1"/>
</dbReference>
<dbReference type="NCBIfam" id="TIGR01509">
    <property type="entry name" value="HAD-SF-IA-v3"/>
    <property type="match status" value="1"/>
</dbReference>
<keyword evidence="1" id="KW-0378">Hydrolase</keyword>
<keyword evidence="2" id="KW-1185">Reference proteome</keyword>
<dbReference type="Pfam" id="PF00702">
    <property type="entry name" value="Hydrolase"/>
    <property type="match status" value="1"/>
</dbReference>
<dbReference type="SFLD" id="SFLDS00003">
    <property type="entry name" value="Haloacid_Dehalogenase"/>
    <property type="match status" value="1"/>
</dbReference>
<organism evidence="1 2">
    <name type="scientific">Thermodesulfatator indicus (strain DSM 15286 / JCM 11887 / CIR29812)</name>
    <dbReference type="NCBI Taxonomy" id="667014"/>
    <lineage>
        <taxon>Bacteria</taxon>
        <taxon>Pseudomonadati</taxon>
        <taxon>Thermodesulfobacteriota</taxon>
        <taxon>Thermodesulfobacteria</taxon>
        <taxon>Thermodesulfobacteriales</taxon>
        <taxon>Thermodesulfatatoraceae</taxon>
        <taxon>Thermodesulfatator</taxon>
    </lineage>
</organism>
<dbReference type="PANTHER" id="PTHR46649">
    <property type="match status" value="1"/>
</dbReference>
<dbReference type="STRING" id="667014.Thein_1021"/>
<dbReference type="PaxDb" id="667014-Thein_1021"/>
<dbReference type="InterPro" id="IPR006439">
    <property type="entry name" value="HAD-SF_hydro_IA"/>
</dbReference>
<dbReference type="GO" id="GO:0016787">
    <property type="term" value="F:hydrolase activity"/>
    <property type="evidence" value="ECO:0007669"/>
    <property type="project" value="UniProtKB-KW"/>
</dbReference>
<dbReference type="eggNOG" id="COG1011">
    <property type="taxonomic scope" value="Bacteria"/>
</dbReference>
<reference evidence="1 2" key="2">
    <citation type="journal article" date="2012" name="Stand. Genomic Sci.">
        <title>Complete genome sequence of the thermophilic sulfate-reducing ocean bacterium Thermodesulfatator indicus type strain (CIR29812(T)).</title>
        <authorList>
            <person name="Anderson I."/>
            <person name="Saunders E."/>
            <person name="Lapidus A."/>
            <person name="Nolan M."/>
            <person name="Lucas S."/>
            <person name="Tice H."/>
            <person name="Del Rio T.G."/>
            <person name="Cheng J.F."/>
            <person name="Han C."/>
            <person name="Tapia R."/>
            <person name="Goodwin L.A."/>
            <person name="Pitluck S."/>
            <person name="Liolios K."/>
            <person name="Mavromatis K."/>
            <person name="Pagani I."/>
            <person name="Ivanova N."/>
            <person name="Mikhailova N."/>
            <person name="Pati A."/>
            <person name="Chen A."/>
            <person name="Palaniappan K."/>
            <person name="Land M."/>
            <person name="Hauser L."/>
            <person name="Jeffries C.D."/>
            <person name="Chang Y.J."/>
            <person name="Brambilla E.M."/>
            <person name="Rohde M."/>
            <person name="Spring S."/>
            <person name="Goker M."/>
            <person name="Detter J.C."/>
            <person name="Woyke T."/>
            <person name="Bristow J."/>
            <person name="Eisen J.A."/>
            <person name="Markowitz V."/>
            <person name="Hugenholtz P."/>
            <person name="Kyrpides N.C."/>
            <person name="Klenk H.P."/>
        </authorList>
    </citation>
    <scope>NUCLEOTIDE SEQUENCE [LARGE SCALE GENOMIC DNA]</scope>
    <source>
        <strain evidence="2">DSM 15286 / JCM 11887 / CIR29812</strain>
    </source>
</reference>
<dbReference type="Gene3D" id="1.10.150.720">
    <property type="entry name" value="Haloacid dehalogenase-like hydrolase"/>
    <property type="match status" value="1"/>
</dbReference>
<protein>
    <submittedName>
        <fullName evidence="1">HAD-superfamily hydrolase, subfamily IA, variant 1</fullName>
    </submittedName>
</protein>
<dbReference type="HOGENOM" id="CLU_045011_8_0_0"/>
<gene>
    <name evidence="1" type="ordered locus">Thein_1021</name>
</gene>
<dbReference type="AlphaFoldDB" id="F8A8R3"/>
<dbReference type="InParanoid" id="F8A8R3"/>
<dbReference type="KEGG" id="tid:Thein_1021"/>
<evidence type="ECO:0000313" key="1">
    <source>
        <dbReference type="EMBL" id="AEH44892.1"/>
    </source>
</evidence>
<accession>F8A8R3</accession>
<dbReference type="InterPro" id="IPR044924">
    <property type="entry name" value="HAD-SF_hydro_IA_REG-2-like_cap"/>
</dbReference>
<dbReference type="SFLD" id="SFLDG01129">
    <property type="entry name" value="C1.5:_HAD__Beta-PGM__Phosphata"/>
    <property type="match status" value="1"/>
</dbReference>
<dbReference type="NCBIfam" id="TIGR01549">
    <property type="entry name" value="HAD-SF-IA-v1"/>
    <property type="match status" value="1"/>
</dbReference>
<dbReference type="Proteomes" id="UP000006793">
    <property type="component" value="Chromosome"/>
</dbReference>
<sequence>MLPQNIWEKIEAVFFDAEGTLFHITPPVGYIYAEICREYGLLVDASELQKTFLKVYLSLRGNWKASPESCFEGWREVFLKTISFFGKLKDPEAAYLKGYECFANPKYFRLSPDTEETLSALKASGRRLAILSNWDERLIRLIKAFGLEHLFEDILVSCEAGFMKPEPEIFHLACERLKISPNRALMIGDSLSDDVLGARAAGLWALRYPGGSLKKFFPQEIFLS</sequence>
<dbReference type="PRINTS" id="PR00413">
    <property type="entry name" value="HADHALOGNASE"/>
</dbReference>
<dbReference type="InterPro" id="IPR023214">
    <property type="entry name" value="HAD_sf"/>
</dbReference>
<dbReference type="EMBL" id="CP002683">
    <property type="protein sequence ID" value="AEH44892.1"/>
    <property type="molecule type" value="Genomic_DNA"/>
</dbReference>
<proteinExistence type="predicted"/>
<dbReference type="InterPro" id="IPR036412">
    <property type="entry name" value="HAD-like_sf"/>
</dbReference>